<dbReference type="Proteomes" id="UP000051562">
    <property type="component" value="Unassembled WGS sequence"/>
</dbReference>
<dbReference type="RefSeq" id="WP_055726581.1">
    <property type="nucleotide sequence ID" value="NZ_LMAR01000006.1"/>
</dbReference>
<comment type="caution">
    <text evidence="3">The sequence shown here is derived from an EMBL/GenBank/DDBJ whole genome shotgun (WGS) entry which is preliminary data.</text>
</comment>
<dbReference type="InterPro" id="IPR001387">
    <property type="entry name" value="Cro/C1-type_HTH"/>
</dbReference>
<dbReference type="InterPro" id="IPR010982">
    <property type="entry name" value="Lambda_DNA-bd_dom_sf"/>
</dbReference>
<dbReference type="PANTHER" id="PTHR43236">
    <property type="entry name" value="ANTITOXIN HIGA1"/>
    <property type="match status" value="1"/>
</dbReference>
<dbReference type="InterPro" id="IPR052345">
    <property type="entry name" value="Rad_response_metalloprotease"/>
</dbReference>
<sequence length="413" mass="45785">MTRAENINPSILTWARETAGLSLEEAAHRLGLTATEASTPEEKLQALEEGDKKPTRNQLLKIATVYRRPLTAFYMSAPPVIGDRGEDFRTIAAQVSPKESALLDALLRDIRARQDMVRTLLEEDEDTQPLTFVGRTSIRDNVALTAEAIRQALGIAAARDLRRFNGAEALFNDLRARVENLGVFVLLIGNLGSHQTNISETIFRGFAIADEIAPFIVINDQDAKTARSFTLIHELVHIFVGSTGVSGAPTTIEPATPTGRVERFCNDVAGEFLLPTGELPAPGQIAPGAERAVIRIVAEDWNVSEPMVAYRFQRTGRISDVIYRELVAQYAARWRAMRARQREQNRENENGPSYYVVRKHRLGRALLNFVGRNLRDNSLTHTKAAKVLGVKPSSVEPLLRGADRFGPFAPLER</sequence>
<dbReference type="Pfam" id="PF06114">
    <property type="entry name" value="Peptidase_M78"/>
    <property type="match status" value="1"/>
</dbReference>
<evidence type="ECO:0000256" key="1">
    <source>
        <dbReference type="ARBA" id="ARBA00007227"/>
    </source>
</evidence>
<evidence type="ECO:0000313" key="3">
    <source>
        <dbReference type="EMBL" id="KQK32139.1"/>
    </source>
</evidence>
<dbReference type="Gene3D" id="1.10.260.40">
    <property type="entry name" value="lambda repressor-like DNA-binding domains"/>
    <property type="match status" value="1"/>
</dbReference>
<organism evidence="3 4">
    <name type="scientific">Bosea thiooxidans</name>
    <dbReference type="NCBI Taxonomy" id="53254"/>
    <lineage>
        <taxon>Bacteria</taxon>
        <taxon>Pseudomonadati</taxon>
        <taxon>Pseudomonadota</taxon>
        <taxon>Alphaproteobacteria</taxon>
        <taxon>Hyphomicrobiales</taxon>
        <taxon>Boseaceae</taxon>
        <taxon>Bosea</taxon>
    </lineage>
</organism>
<protein>
    <submittedName>
        <fullName evidence="3">DNA-binding protein</fullName>
    </submittedName>
</protein>
<dbReference type="EMBL" id="LMAR01000006">
    <property type="protein sequence ID" value="KQK32139.1"/>
    <property type="molecule type" value="Genomic_DNA"/>
</dbReference>
<dbReference type="AlphaFoldDB" id="A0A0Q3KQT3"/>
<dbReference type="InterPro" id="IPR010359">
    <property type="entry name" value="IrrE_HExxH"/>
</dbReference>
<evidence type="ECO:0000313" key="4">
    <source>
        <dbReference type="Proteomes" id="UP000051562"/>
    </source>
</evidence>
<dbReference type="SMART" id="SM00530">
    <property type="entry name" value="HTH_XRE"/>
    <property type="match status" value="1"/>
</dbReference>
<dbReference type="Gene3D" id="1.10.10.2910">
    <property type="match status" value="1"/>
</dbReference>
<feature type="domain" description="HTH cro/C1-type" evidence="2">
    <location>
        <begin position="15"/>
        <end position="73"/>
    </location>
</feature>
<comment type="similarity">
    <text evidence="1">Belongs to the short-chain fatty acyl-CoA assimilation regulator (ScfR) family.</text>
</comment>
<dbReference type="CDD" id="cd00093">
    <property type="entry name" value="HTH_XRE"/>
    <property type="match status" value="1"/>
</dbReference>
<dbReference type="GO" id="GO:0003677">
    <property type="term" value="F:DNA binding"/>
    <property type="evidence" value="ECO:0007669"/>
    <property type="project" value="UniProtKB-KW"/>
</dbReference>
<dbReference type="PROSITE" id="PS50943">
    <property type="entry name" value="HTH_CROC1"/>
    <property type="match status" value="1"/>
</dbReference>
<reference evidence="3 4" key="1">
    <citation type="submission" date="2015-10" db="EMBL/GenBank/DDBJ databases">
        <title>Draft genome of Bosea thiooxidans.</title>
        <authorList>
            <person name="Wang X."/>
        </authorList>
    </citation>
    <scope>NUCLEOTIDE SEQUENCE [LARGE SCALE GENOMIC DNA]</scope>
    <source>
        <strain evidence="3 4">CGMCC 9174</strain>
    </source>
</reference>
<proteinExistence type="inferred from homology"/>
<gene>
    <name evidence="3" type="ORF">ARD30_07715</name>
</gene>
<keyword evidence="4" id="KW-1185">Reference proteome</keyword>
<dbReference type="SUPFAM" id="SSF47413">
    <property type="entry name" value="lambda repressor-like DNA-binding domains"/>
    <property type="match status" value="1"/>
</dbReference>
<keyword evidence="3" id="KW-0238">DNA-binding</keyword>
<accession>A0A0Q3KQT3</accession>
<evidence type="ECO:0000259" key="2">
    <source>
        <dbReference type="PROSITE" id="PS50943"/>
    </source>
</evidence>
<dbReference type="PANTHER" id="PTHR43236:SF2">
    <property type="entry name" value="BLL0069 PROTEIN"/>
    <property type="match status" value="1"/>
</dbReference>
<name>A0A0Q3KQT3_9HYPH</name>